<keyword evidence="2 9" id="KW-0396">Initiation factor</keyword>
<evidence type="ECO:0000256" key="4">
    <source>
        <dbReference type="ARBA" id="ARBA00022884"/>
    </source>
</evidence>
<name>A0A0C3E392_9AGAM</name>
<dbReference type="GO" id="GO:0003743">
    <property type="term" value="F:translation initiation factor activity"/>
    <property type="evidence" value="ECO:0007669"/>
    <property type="project" value="UniProtKB-KW"/>
</dbReference>
<keyword evidence="12" id="KW-1185">Reference proteome</keyword>
<reference evidence="11 12" key="1">
    <citation type="submission" date="2014-04" db="EMBL/GenBank/DDBJ databases">
        <authorList>
            <consortium name="DOE Joint Genome Institute"/>
            <person name="Kuo A."/>
            <person name="Kohler A."/>
            <person name="Nagy L.G."/>
            <person name="Floudas D."/>
            <person name="Copeland A."/>
            <person name="Barry K.W."/>
            <person name="Cichocki N."/>
            <person name="Veneault-Fourrey C."/>
            <person name="LaButti K."/>
            <person name="Lindquist E.A."/>
            <person name="Lipzen A."/>
            <person name="Lundell T."/>
            <person name="Morin E."/>
            <person name="Murat C."/>
            <person name="Sun H."/>
            <person name="Tunlid A."/>
            <person name="Henrissat B."/>
            <person name="Grigoriev I.V."/>
            <person name="Hibbett D.S."/>
            <person name="Martin F."/>
            <person name="Nordberg H.P."/>
            <person name="Cantor M.N."/>
            <person name="Hua S.X."/>
        </authorList>
    </citation>
    <scope>NUCLEOTIDE SEQUENCE [LARGE SCALE GENOMIC DNA]</scope>
    <source>
        <strain evidence="11 12">Foug A</strain>
    </source>
</reference>
<dbReference type="InterPro" id="IPR023398">
    <property type="entry name" value="TIF_eIF4e-like"/>
</dbReference>
<evidence type="ECO:0000256" key="9">
    <source>
        <dbReference type="RuleBase" id="RU004374"/>
    </source>
</evidence>
<dbReference type="FunFam" id="3.30.760.10:FF:000011">
    <property type="entry name" value="Eukaryotic translation initiation factor 4E"/>
    <property type="match status" value="1"/>
</dbReference>
<dbReference type="SUPFAM" id="SSF55418">
    <property type="entry name" value="eIF4e-like"/>
    <property type="match status" value="1"/>
</dbReference>
<evidence type="ECO:0000256" key="8">
    <source>
        <dbReference type="ARBA" id="ARBA00039255"/>
    </source>
</evidence>
<dbReference type="Pfam" id="PF01652">
    <property type="entry name" value="IF4E"/>
    <property type="match status" value="1"/>
</dbReference>
<protein>
    <recommendedName>
        <fullName evidence="8">Eukaryotic translation initiation factor 4E</fullName>
    </recommendedName>
    <alternativeName>
        <fullName evidence="7">eIF-4F 25 kDa subunit</fullName>
    </alternativeName>
    <alternativeName>
        <fullName evidence="6">mRNA cap-binding protein</fullName>
    </alternativeName>
</protein>
<comment type="similarity">
    <text evidence="1 9">Belongs to the eukaryotic initiation factor 4E family.</text>
</comment>
<dbReference type="STRING" id="1036808.A0A0C3E392"/>
<evidence type="ECO:0000256" key="1">
    <source>
        <dbReference type="ARBA" id="ARBA00009860"/>
    </source>
</evidence>
<evidence type="ECO:0000256" key="5">
    <source>
        <dbReference type="ARBA" id="ARBA00022917"/>
    </source>
</evidence>
<accession>A0A0C3E392</accession>
<dbReference type="GO" id="GO:0006417">
    <property type="term" value="P:regulation of translation"/>
    <property type="evidence" value="ECO:0007669"/>
    <property type="project" value="UniProtKB-KW"/>
</dbReference>
<evidence type="ECO:0000256" key="6">
    <source>
        <dbReference type="ARBA" id="ARBA00030245"/>
    </source>
</evidence>
<feature type="compositionally biased region" description="Polar residues" evidence="10">
    <location>
        <begin position="91"/>
        <end position="100"/>
    </location>
</feature>
<evidence type="ECO:0000256" key="10">
    <source>
        <dbReference type="SAM" id="MobiDB-lite"/>
    </source>
</evidence>
<dbReference type="InterPro" id="IPR001040">
    <property type="entry name" value="TIF_eIF_4E"/>
</dbReference>
<evidence type="ECO:0000313" key="11">
    <source>
        <dbReference type="EMBL" id="KIM67270.1"/>
    </source>
</evidence>
<dbReference type="EMBL" id="KN822014">
    <property type="protein sequence ID" value="KIM67270.1"/>
    <property type="molecule type" value="Genomic_DNA"/>
</dbReference>
<reference evidence="12" key="2">
    <citation type="submission" date="2015-01" db="EMBL/GenBank/DDBJ databases">
        <title>Evolutionary Origins and Diversification of the Mycorrhizal Mutualists.</title>
        <authorList>
            <consortium name="DOE Joint Genome Institute"/>
            <consortium name="Mycorrhizal Genomics Consortium"/>
            <person name="Kohler A."/>
            <person name="Kuo A."/>
            <person name="Nagy L.G."/>
            <person name="Floudas D."/>
            <person name="Copeland A."/>
            <person name="Barry K.W."/>
            <person name="Cichocki N."/>
            <person name="Veneault-Fourrey C."/>
            <person name="LaButti K."/>
            <person name="Lindquist E.A."/>
            <person name="Lipzen A."/>
            <person name="Lundell T."/>
            <person name="Morin E."/>
            <person name="Murat C."/>
            <person name="Riley R."/>
            <person name="Ohm R."/>
            <person name="Sun H."/>
            <person name="Tunlid A."/>
            <person name="Henrissat B."/>
            <person name="Grigoriev I.V."/>
            <person name="Hibbett D.S."/>
            <person name="Martin F."/>
        </authorList>
    </citation>
    <scope>NUCLEOTIDE SEQUENCE [LARGE SCALE GENOMIC DNA]</scope>
    <source>
        <strain evidence="12">Foug A</strain>
    </source>
</reference>
<dbReference type="AlphaFoldDB" id="A0A0C3E392"/>
<evidence type="ECO:0000256" key="2">
    <source>
        <dbReference type="ARBA" id="ARBA00022540"/>
    </source>
</evidence>
<organism evidence="11 12">
    <name type="scientific">Scleroderma citrinum Foug A</name>
    <dbReference type="NCBI Taxonomy" id="1036808"/>
    <lineage>
        <taxon>Eukaryota</taxon>
        <taxon>Fungi</taxon>
        <taxon>Dikarya</taxon>
        <taxon>Basidiomycota</taxon>
        <taxon>Agaricomycotina</taxon>
        <taxon>Agaricomycetes</taxon>
        <taxon>Agaricomycetidae</taxon>
        <taxon>Boletales</taxon>
        <taxon>Sclerodermatineae</taxon>
        <taxon>Sclerodermataceae</taxon>
        <taxon>Scleroderma</taxon>
    </lineage>
</organism>
<dbReference type="GO" id="GO:0016281">
    <property type="term" value="C:eukaryotic translation initiation factor 4F complex"/>
    <property type="evidence" value="ECO:0007669"/>
    <property type="project" value="TreeGrafter"/>
</dbReference>
<feature type="compositionally biased region" description="Low complexity" evidence="10">
    <location>
        <begin position="1"/>
        <end position="22"/>
    </location>
</feature>
<sequence>MASTLSASSQQANKAALNAALAENPEKTLATNTKPNENDVEPGEIQEVDMQAQAEGIRTVFSDPTNFNVKHPLYSAWTLWFDSPATKGRNLPQTPSTAFPQTPVPQTPGAASAQGWMEDIKRVISFDSVEEFWGLYNHIVPPSQLPQKANYYLFKEGIIPAWEDEANKNGGKWSIQLPKEKNRGNVDKMWLYTMLAAIGETFDPYLTNADSSDPDSQSLITGVIVSTRPQFYRLSIWTRLAPAGDEDQLRERIEAIGRHFKTNVLGYAEAQKLAGPLATEVEFLSHKDSEKKKTARKIIV</sequence>
<keyword evidence="3" id="KW-0810">Translation regulation</keyword>
<dbReference type="PANTHER" id="PTHR11960">
    <property type="entry name" value="EUKARYOTIC TRANSLATION INITIATION FACTOR 4E RELATED"/>
    <property type="match status" value="1"/>
</dbReference>
<dbReference type="OrthoDB" id="590761at2759"/>
<dbReference type="Gene3D" id="3.30.760.10">
    <property type="entry name" value="RNA Cap, Translation Initiation Factor Eif4e"/>
    <property type="match status" value="1"/>
</dbReference>
<dbReference type="PANTHER" id="PTHR11960:SF8">
    <property type="entry name" value="EUKARYOTIC TRANSLATION INITIATION FACTOR 4E1-RELATED"/>
    <property type="match status" value="1"/>
</dbReference>
<gene>
    <name evidence="11" type="ORF">SCLCIDRAFT_1210780</name>
</gene>
<dbReference type="HOGENOM" id="CLU_043552_2_0_1"/>
<keyword evidence="4 9" id="KW-0694">RNA-binding</keyword>
<dbReference type="InParanoid" id="A0A0C3E392"/>
<dbReference type="GO" id="GO:0000340">
    <property type="term" value="F:RNA 7-methylguanosine cap binding"/>
    <property type="evidence" value="ECO:0007669"/>
    <property type="project" value="TreeGrafter"/>
</dbReference>
<feature type="region of interest" description="Disordered" evidence="10">
    <location>
        <begin position="89"/>
        <end position="112"/>
    </location>
</feature>
<proteinExistence type="inferred from homology"/>
<evidence type="ECO:0000256" key="3">
    <source>
        <dbReference type="ARBA" id="ARBA00022845"/>
    </source>
</evidence>
<dbReference type="FunCoup" id="A0A0C3E392">
    <property type="interactions" value="376"/>
</dbReference>
<keyword evidence="5 9" id="KW-0648">Protein biosynthesis</keyword>
<feature type="region of interest" description="Disordered" evidence="10">
    <location>
        <begin position="1"/>
        <end position="41"/>
    </location>
</feature>
<evidence type="ECO:0000256" key="7">
    <source>
        <dbReference type="ARBA" id="ARBA00032656"/>
    </source>
</evidence>
<evidence type="ECO:0000313" key="12">
    <source>
        <dbReference type="Proteomes" id="UP000053989"/>
    </source>
</evidence>
<dbReference type="Proteomes" id="UP000053989">
    <property type="component" value="Unassembled WGS sequence"/>
</dbReference>